<keyword evidence="1" id="KW-0862">Zinc</keyword>
<keyword evidence="1" id="KW-0479">Metal-binding</keyword>
<dbReference type="PANTHER" id="PTHR38133">
    <property type="entry name" value="SLR1429 PROTEIN"/>
    <property type="match status" value="1"/>
</dbReference>
<organism evidence="3 4">
    <name type="scientific">Amycolatopsis samaneae</name>
    <dbReference type="NCBI Taxonomy" id="664691"/>
    <lineage>
        <taxon>Bacteria</taxon>
        <taxon>Bacillati</taxon>
        <taxon>Actinomycetota</taxon>
        <taxon>Actinomycetes</taxon>
        <taxon>Pseudonocardiales</taxon>
        <taxon>Pseudonocardiaceae</taxon>
        <taxon>Amycolatopsis</taxon>
    </lineage>
</organism>
<keyword evidence="1" id="KW-0863">Zinc-finger</keyword>
<evidence type="ECO:0000313" key="4">
    <source>
        <dbReference type="Proteomes" id="UP001597419"/>
    </source>
</evidence>
<dbReference type="PROSITE" id="PS50966">
    <property type="entry name" value="ZF_SWIM"/>
    <property type="match status" value="1"/>
</dbReference>
<keyword evidence="4" id="KW-1185">Reference proteome</keyword>
<dbReference type="Pfam" id="PF04434">
    <property type="entry name" value="SWIM"/>
    <property type="match status" value="1"/>
</dbReference>
<evidence type="ECO:0000259" key="2">
    <source>
        <dbReference type="PROSITE" id="PS50966"/>
    </source>
</evidence>
<sequence>MTDDVRGFPAFGAQSARGQFARSWWGRTWLSAMEDTALDLRQLKRGRKYAAAGLVGPITVSPGLIAAPVDDVDGGPYRTRLRLAELSDVDWERFLDRVASRAGHLAALLDRDMPHDLVEAADDAGVHLLPGIGDLDPECDCPGWELPCRHAAALSFQVSWLLDADPFVLLLVRGKGEREVLDELQRRNAPRFVRATGTDEDVPAADAFARPVPPLPDLAAFTPRGGPDVPDAPGIPAATFALLAANAAAAAEAVLSGAPKPNRRHDAVRLAATFPDTAAAARLREDAGEDFPRAVAAWTHGGRGGLDVLESVWSPPKPVLARARAALAEVAEDRDVELEFERNRGTVAGAGVQIRAGRDGRWYPYRAEDGVWWPSGSPENDPGAVLAALLG</sequence>
<dbReference type="RefSeq" id="WP_345392720.1">
    <property type="nucleotide sequence ID" value="NZ_BAABHG010000005.1"/>
</dbReference>
<name>A0ABW5GQD3_9PSEU</name>
<dbReference type="Proteomes" id="UP001597419">
    <property type="component" value="Unassembled WGS sequence"/>
</dbReference>
<dbReference type="EMBL" id="JBHUKU010000020">
    <property type="protein sequence ID" value="MFD2462998.1"/>
    <property type="molecule type" value="Genomic_DNA"/>
</dbReference>
<proteinExistence type="predicted"/>
<accession>A0ABW5GQD3</accession>
<evidence type="ECO:0000256" key="1">
    <source>
        <dbReference type="PROSITE-ProRule" id="PRU00325"/>
    </source>
</evidence>
<gene>
    <name evidence="3" type="ORF">ACFSYJ_30615</name>
</gene>
<feature type="domain" description="SWIM-type" evidence="2">
    <location>
        <begin position="124"/>
        <end position="159"/>
    </location>
</feature>
<reference evidence="4" key="1">
    <citation type="journal article" date="2019" name="Int. J. Syst. Evol. Microbiol.">
        <title>The Global Catalogue of Microorganisms (GCM) 10K type strain sequencing project: providing services to taxonomists for standard genome sequencing and annotation.</title>
        <authorList>
            <consortium name="The Broad Institute Genomics Platform"/>
            <consortium name="The Broad Institute Genome Sequencing Center for Infectious Disease"/>
            <person name="Wu L."/>
            <person name="Ma J."/>
        </authorList>
    </citation>
    <scope>NUCLEOTIDE SEQUENCE [LARGE SCALE GENOMIC DNA]</scope>
    <source>
        <strain evidence="4">CGMCC 4.7643</strain>
    </source>
</reference>
<protein>
    <submittedName>
        <fullName evidence="3">SWIM zinc finger family protein</fullName>
    </submittedName>
</protein>
<evidence type="ECO:0000313" key="3">
    <source>
        <dbReference type="EMBL" id="MFD2462998.1"/>
    </source>
</evidence>
<dbReference type="InterPro" id="IPR007527">
    <property type="entry name" value="Znf_SWIM"/>
</dbReference>
<dbReference type="PANTHER" id="PTHR38133:SF1">
    <property type="entry name" value="SLR1429 PROTEIN"/>
    <property type="match status" value="1"/>
</dbReference>
<comment type="caution">
    <text evidence="3">The sequence shown here is derived from an EMBL/GenBank/DDBJ whole genome shotgun (WGS) entry which is preliminary data.</text>
</comment>